<feature type="non-terminal residue" evidence="1">
    <location>
        <position position="255"/>
    </location>
</feature>
<organism evidence="1">
    <name type="scientific">marine sediment metagenome</name>
    <dbReference type="NCBI Taxonomy" id="412755"/>
    <lineage>
        <taxon>unclassified sequences</taxon>
        <taxon>metagenomes</taxon>
        <taxon>ecological metagenomes</taxon>
    </lineage>
</organism>
<gene>
    <name evidence="1" type="ORF">S03H2_54793</name>
</gene>
<protein>
    <submittedName>
        <fullName evidence="1">Uncharacterized protein</fullName>
    </submittedName>
</protein>
<accession>X1JIJ4</accession>
<sequence length="255" mass="30091">YETLHTDGKIKGKINYTVWSDVFICPFCGNEIVFYEAAVDKKEGSVKKEFPCPSCRARVKKTDCKRAVVELVDDATSFYAMLRQLFIEEDGYWFTTEQLRPYQEYKQKMKLEGIEDIAIGQHALFVADEKSALIWLNTFLSEQKDFQTIHPAFTKVATISNDKMPDLKDILHENFVYEGDKYRRPQSEDEKLSINEKREKSLLHEFDELLIEAKTSKKKIKECRKQAVLYGFEYCYKRERFKDILELARKLDRKI</sequence>
<dbReference type="EMBL" id="BARU01034958">
    <property type="protein sequence ID" value="GAH69553.1"/>
    <property type="molecule type" value="Genomic_DNA"/>
</dbReference>
<feature type="non-terminal residue" evidence="1">
    <location>
        <position position="1"/>
    </location>
</feature>
<reference evidence="1" key="1">
    <citation type="journal article" date="2014" name="Front. Microbiol.">
        <title>High frequency of phylogenetically diverse reductive dehalogenase-homologous genes in deep subseafloor sedimentary metagenomes.</title>
        <authorList>
            <person name="Kawai M."/>
            <person name="Futagami T."/>
            <person name="Toyoda A."/>
            <person name="Takaki Y."/>
            <person name="Nishi S."/>
            <person name="Hori S."/>
            <person name="Arai W."/>
            <person name="Tsubouchi T."/>
            <person name="Morono Y."/>
            <person name="Uchiyama I."/>
            <person name="Ito T."/>
            <person name="Fujiyama A."/>
            <person name="Inagaki F."/>
            <person name="Takami H."/>
        </authorList>
    </citation>
    <scope>NUCLEOTIDE SEQUENCE</scope>
    <source>
        <strain evidence="1">Expedition CK06-06</strain>
    </source>
</reference>
<dbReference type="AlphaFoldDB" id="X1JIJ4"/>
<name>X1JIJ4_9ZZZZ</name>
<proteinExistence type="predicted"/>
<comment type="caution">
    <text evidence="1">The sequence shown here is derived from an EMBL/GenBank/DDBJ whole genome shotgun (WGS) entry which is preliminary data.</text>
</comment>
<evidence type="ECO:0000313" key="1">
    <source>
        <dbReference type="EMBL" id="GAH69553.1"/>
    </source>
</evidence>